<feature type="chain" id="PRO_5037457889" evidence="2">
    <location>
        <begin position="18"/>
        <end position="183"/>
    </location>
</feature>
<proteinExistence type="predicted"/>
<keyword evidence="3" id="KW-1185">Reference proteome</keyword>
<reference evidence="4" key="1">
    <citation type="submission" date="2022-11" db="UniProtKB">
        <authorList>
            <consortium name="WormBaseParasite"/>
        </authorList>
    </citation>
    <scope>IDENTIFICATION</scope>
</reference>
<evidence type="ECO:0000256" key="2">
    <source>
        <dbReference type="SAM" id="SignalP"/>
    </source>
</evidence>
<evidence type="ECO:0000313" key="4">
    <source>
        <dbReference type="WBParaSite" id="PSAMB.scaffold365size54448.g5182.t1"/>
    </source>
</evidence>
<feature type="region of interest" description="Disordered" evidence="1">
    <location>
        <begin position="20"/>
        <end position="56"/>
    </location>
</feature>
<feature type="compositionally biased region" description="Low complexity" evidence="1">
    <location>
        <begin position="33"/>
        <end position="56"/>
    </location>
</feature>
<dbReference type="AlphaFoldDB" id="A0A914WB52"/>
<dbReference type="WBParaSite" id="PSAMB.scaffold365size54448.g5182.t1">
    <property type="protein sequence ID" value="PSAMB.scaffold365size54448.g5182.t1"/>
    <property type="gene ID" value="PSAMB.scaffold365size54448.g5182"/>
</dbReference>
<feature type="signal peptide" evidence="2">
    <location>
        <begin position="1"/>
        <end position="17"/>
    </location>
</feature>
<name>A0A914WB52_9BILA</name>
<organism evidence="3 4">
    <name type="scientific">Plectus sambesii</name>
    <dbReference type="NCBI Taxonomy" id="2011161"/>
    <lineage>
        <taxon>Eukaryota</taxon>
        <taxon>Metazoa</taxon>
        <taxon>Ecdysozoa</taxon>
        <taxon>Nematoda</taxon>
        <taxon>Chromadorea</taxon>
        <taxon>Plectida</taxon>
        <taxon>Plectina</taxon>
        <taxon>Plectoidea</taxon>
        <taxon>Plectidae</taxon>
        <taxon>Plectus</taxon>
    </lineage>
</organism>
<keyword evidence="2" id="KW-0732">Signal</keyword>
<sequence length="183" mass="20518">MIAKYLLAVALLYSVQCEHHGEQAHPPPPPPASSKSYTSNLSSKSLKQQSPVQQVTNQQINNTEYQTSHCEPGNCPPMAMAVLLVLSEKYPDDSFEVIQSFINDMITACESAELEFRFTYTNGRESDFGWVSDEKSFDSIQRTVVVKNFEWSEPPKSKEMAHSIMHMIEMLGASKSVPPNSEK</sequence>
<evidence type="ECO:0000256" key="1">
    <source>
        <dbReference type="SAM" id="MobiDB-lite"/>
    </source>
</evidence>
<accession>A0A914WB52</accession>
<evidence type="ECO:0000313" key="3">
    <source>
        <dbReference type="Proteomes" id="UP000887566"/>
    </source>
</evidence>
<protein>
    <submittedName>
        <fullName evidence="4">Uncharacterized protein</fullName>
    </submittedName>
</protein>
<dbReference type="Proteomes" id="UP000887566">
    <property type="component" value="Unplaced"/>
</dbReference>